<dbReference type="OrthoDB" id="6751370at2759"/>
<reference evidence="12 13" key="1">
    <citation type="submission" date="2019-01" db="EMBL/GenBank/DDBJ databases">
        <authorList>
            <person name="Sayadi A."/>
        </authorList>
    </citation>
    <scope>NUCLEOTIDE SEQUENCE [LARGE SCALE GENOMIC DNA]</scope>
</reference>
<dbReference type="Pfam" id="PF02949">
    <property type="entry name" value="7tm_6"/>
    <property type="match status" value="1"/>
</dbReference>
<evidence type="ECO:0000256" key="9">
    <source>
        <dbReference type="ARBA" id="ARBA00023224"/>
    </source>
</evidence>
<keyword evidence="9" id="KW-0807">Transducer</keyword>
<feature type="coiled-coil region" evidence="10">
    <location>
        <begin position="1"/>
        <end position="28"/>
    </location>
</feature>
<keyword evidence="8" id="KW-0675">Receptor</keyword>
<feature type="transmembrane region" description="Helical" evidence="11">
    <location>
        <begin position="75"/>
        <end position="99"/>
    </location>
</feature>
<evidence type="ECO:0000256" key="1">
    <source>
        <dbReference type="ARBA" id="ARBA00004651"/>
    </source>
</evidence>
<evidence type="ECO:0000256" key="11">
    <source>
        <dbReference type="SAM" id="Phobius"/>
    </source>
</evidence>
<evidence type="ECO:0000256" key="3">
    <source>
        <dbReference type="ARBA" id="ARBA00022606"/>
    </source>
</evidence>
<protein>
    <recommendedName>
        <fullName evidence="14">Odorant receptor</fullName>
    </recommendedName>
</protein>
<comment type="subcellular location">
    <subcellularLocation>
        <location evidence="1">Cell membrane</location>
        <topology evidence="1">Multi-pass membrane protein</topology>
    </subcellularLocation>
</comment>
<keyword evidence="4 11" id="KW-0812">Transmembrane</keyword>
<sequence>MDRLHAIIHQLKSEVMQLKTKKHVLMAKRLKKTGDFVRKYFYATMSFVLVIQPVVKLVTKDKEPFFASYIPPSMGHIGMLVFQEIMTAISSCVCCYYICLDMNLMIEISIQIETLKDILRGSNDIGIIFDCIRRHEQIVRLVKNVQHILHVGMSISFFTGVLLFCTTSFKVLEMEATSSELMFLLPYSLGVTFILFIHCWYGNDIIYRSAGISTAVFDSKWIGAKIPMQKTVILFIMFTKDPLRIQLAGGLFTMAIPFFISICRTAYSAFTILQKFK</sequence>
<keyword evidence="2" id="KW-1003">Cell membrane</keyword>
<dbReference type="GO" id="GO:0005549">
    <property type="term" value="F:odorant binding"/>
    <property type="evidence" value="ECO:0007669"/>
    <property type="project" value="InterPro"/>
</dbReference>
<keyword evidence="10" id="KW-0175">Coiled coil</keyword>
<keyword evidence="5" id="KW-0552">Olfaction</keyword>
<accession>A0A653DWZ6</accession>
<dbReference type="PANTHER" id="PTHR21137">
    <property type="entry name" value="ODORANT RECEPTOR"/>
    <property type="match status" value="1"/>
</dbReference>
<evidence type="ECO:0000256" key="6">
    <source>
        <dbReference type="ARBA" id="ARBA00022989"/>
    </source>
</evidence>
<feature type="transmembrane region" description="Helical" evidence="11">
    <location>
        <begin position="181"/>
        <end position="201"/>
    </location>
</feature>
<evidence type="ECO:0000256" key="10">
    <source>
        <dbReference type="SAM" id="Coils"/>
    </source>
</evidence>
<feature type="transmembrane region" description="Helical" evidence="11">
    <location>
        <begin position="36"/>
        <end position="55"/>
    </location>
</feature>
<keyword evidence="6 11" id="KW-1133">Transmembrane helix</keyword>
<dbReference type="GO" id="GO:0004984">
    <property type="term" value="F:olfactory receptor activity"/>
    <property type="evidence" value="ECO:0007669"/>
    <property type="project" value="InterPro"/>
</dbReference>
<evidence type="ECO:0000256" key="4">
    <source>
        <dbReference type="ARBA" id="ARBA00022692"/>
    </source>
</evidence>
<dbReference type="InterPro" id="IPR004117">
    <property type="entry name" value="7tm6_olfct_rcpt"/>
</dbReference>
<dbReference type="PANTHER" id="PTHR21137:SF35">
    <property type="entry name" value="ODORANT RECEPTOR 19A-RELATED"/>
    <property type="match status" value="1"/>
</dbReference>
<gene>
    <name evidence="12" type="ORF">CALMAC_LOCUS21129</name>
</gene>
<evidence type="ECO:0000313" key="13">
    <source>
        <dbReference type="Proteomes" id="UP000410492"/>
    </source>
</evidence>
<proteinExistence type="predicted"/>
<name>A0A653DWZ6_CALMS</name>
<evidence type="ECO:0000256" key="8">
    <source>
        <dbReference type="ARBA" id="ARBA00023170"/>
    </source>
</evidence>
<feature type="transmembrane region" description="Helical" evidence="11">
    <location>
        <begin position="148"/>
        <end position="169"/>
    </location>
</feature>
<keyword evidence="3" id="KW-0716">Sensory transduction</keyword>
<keyword evidence="7 11" id="KW-0472">Membrane</keyword>
<dbReference type="GO" id="GO:0007165">
    <property type="term" value="P:signal transduction"/>
    <property type="evidence" value="ECO:0007669"/>
    <property type="project" value="UniProtKB-KW"/>
</dbReference>
<evidence type="ECO:0000313" key="12">
    <source>
        <dbReference type="EMBL" id="VEN64646.1"/>
    </source>
</evidence>
<dbReference type="EMBL" id="CAACVG010015638">
    <property type="protein sequence ID" value="VEN64646.1"/>
    <property type="molecule type" value="Genomic_DNA"/>
</dbReference>
<dbReference type="AlphaFoldDB" id="A0A653DWZ6"/>
<evidence type="ECO:0000256" key="2">
    <source>
        <dbReference type="ARBA" id="ARBA00022475"/>
    </source>
</evidence>
<organism evidence="12 13">
    <name type="scientific">Callosobruchus maculatus</name>
    <name type="common">Southern cowpea weevil</name>
    <name type="synonym">Pulse bruchid</name>
    <dbReference type="NCBI Taxonomy" id="64391"/>
    <lineage>
        <taxon>Eukaryota</taxon>
        <taxon>Metazoa</taxon>
        <taxon>Ecdysozoa</taxon>
        <taxon>Arthropoda</taxon>
        <taxon>Hexapoda</taxon>
        <taxon>Insecta</taxon>
        <taxon>Pterygota</taxon>
        <taxon>Neoptera</taxon>
        <taxon>Endopterygota</taxon>
        <taxon>Coleoptera</taxon>
        <taxon>Polyphaga</taxon>
        <taxon>Cucujiformia</taxon>
        <taxon>Chrysomeloidea</taxon>
        <taxon>Chrysomelidae</taxon>
        <taxon>Bruchinae</taxon>
        <taxon>Bruchini</taxon>
        <taxon>Callosobruchus</taxon>
    </lineage>
</organism>
<evidence type="ECO:0000256" key="7">
    <source>
        <dbReference type="ARBA" id="ARBA00023136"/>
    </source>
</evidence>
<dbReference type="GO" id="GO:0005886">
    <property type="term" value="C:plasma membrane"/>
    <property type="evidence" value="ECO:0007669"/>
    <property type="project" value="UniProtKB-SubCell"/>
</dbReference>
<evidence type="ECO:0008006" key="14">
    <source>
        <dbReference type="Google" id="ProtNLM"/>
    </source>
</evidence>
<feature type="transmembrane region" description="Helical" evidence="11">
    <location>
        <begin position="245"/>
        <end position="267"/>
    </location>
</feature>
<dbReference type="Proteomes" id="UP000410492">
    <property type="component" value="Unassembled WGS sequence"/>
</dbReference>
<evidence type="ECO:0000256" key="5">
    <source>
        <dbReference type="ARBA" id="ARBA00022725"/>
    </source>
</evidence>
<keyword evidence="13" id="KW-1185">Reference proteome</keyword>